<dbReference type="SUPFAM" id="SSF55073">
    <property type="entry name" value="Nucleotide cyclase"/>
    <property type="match status" value="1"/>
</dbReference>
<dbReference type="InterPro" id="IPR029787">
    <property type="entry name" value="Nucleotide_cyclase"/>
</dbReference>
<keyword evidence="3" id="KW-0456">Lyase</keyword>
<evidence type="ECO:0000259" key="2">
    <source>
        <dbReference type="PROSITE" id="PS50125"/>
    </source>
</evidence>
<dbReference type="CDD" id="cd07302">
    <property type="entry name" value="CHD"/>
    <property type="match status" value="1"/>
</dbReference>
<evidence type="ECO:0000313" key="4">
    <source>
        <dbReference type="Proteomes" id="UP000236642"/>
    </source>
</evidence>
<proteinExistence type="inferred from homology"/>
<dbReference type="Proteomes" id="UP000236642">
    <property type="component" value="Unassembled WGS sequence"/>
</dbReference>
<feature type="domain" description="Guanylate cyclase" evidence="2">
    <location>
        <begin position="98"/>
        <end position="228"/>
    </location>
</feature>
<dbReference type="EC" id="4.6.1.1" evidence="3"/>
<dbReference type="SMART" id="SM00044">
    <property type="entry name" value="CYCc"/>
    <property type="match status" value="1"/>
</dbReference>
<dbReference type="PANTHER" id="PTHR43081">
    <property type="entry name" value="ADENYLATE CYCLASE, TERMINAL-DIFFERENTIATION SPECIFIC-RELATED"/>
    <property type="match status" value="1"/>
</dbReference>
<dbReference type="EMBL" id="BEHY01000006">
    <property type="protein sequence ID" value="GBD08266.1"/>
    <property type="molecule type" value="Genomic_DNA"/>
</dbReference>
<reference evidence="4" key="1">
    <citation type="submission" date="2017-09" db="EMBL/GenBank/DDBJ databases">
        <title>Metaegenomics of thermophilic ammonia-oxidizing enrichment culture.</title>
        <authorList>
            <person name="Kato S."/>
            <person name="Suzuki K."/>
        </authorList>
    </citation>
    <scope>NUCLEOTIDE SEQUENCE [LARGE SCALE GENOMIC DNA]</scope>
</reference>
<evidence type="ECO:0000313" key="3">
    <source>
        <dbReference type="EMBL" id="GBD08266.1"/>
    </source>
</evidence>
<comment type="similarity">
    <text evidence="1">Belongs to the adenylyl cyclase class-3 family.</text>
</comment>
<organism evidence="3 4">
    <name type="scientific">Candidatus Thermoflexus japonica</name>
    <dbReference type="NCBI Taxonomy" id="2035417"/>
    <lineage>
        <taxon>Bacteria</taxon>
        <taxon>Bacillati</taxon>
        <taxon>Chloroflexota</taxon>
        <taxon>Thermoflexia</taxon>
        <taxon>Thermoflexales</taxon>
        <taxon>Thermoflexaceae</taxon>
        <taxon>Thermoflexus</taxon>
    </lineage>
</organism>
<comment type="caution">
    <text evidence="3">The sequence shown here is derived from an EMBL/GenBank/DDBJ whole genome shotgun (WGS) entry which is preliminary data.</text>
</comment>
<dbReference type="GO" id="GO:0009190">
    <property type="term" value="P:cyclic nucleotide biosynthetic process"/>
    <property type="evidence" value="ECO:0007669"/>
    <property type="project" value="InterPro"/>
</dbReference>
<name>A0A2H5Y4A6_9CHLR</name>
<sequence length="280" mass="32008">MEPVERSSEISRLLDLLREQLERIGQEVSGEGPGAPNVDPRGSLRTALEAGRELLERLRAQIRREQALLDHMLDPHLRTHLIRRSDPWREGGVQREITVLFADLQGFSDLCDRLPLEDLVPLLNRYLRVAWEAIRREGGVVDRFMGDAVLGWFNAPHDLPDHTYRALRAAWRMQQELALLHATLPPEQRRRYRIGVHVGEAILGPIGTPDYWTYTVVGSVANYARRLQEAAPPGQIMISRAVFERLRDRIEARALPVFPVRGGAQVAPVYRFLGFREEQP</sequence>
<dbReference type="PROSITE" id="PS50125">
    <property type="entry name" value="GUANYLATE_CYCLASE_2"/>
    <property type="match status" value="1"/>
</dbReference>
<dbReference type="Pfam" id="PF00211">
    <property type="entry name" value="Guanylate_cyc"/>
    <property type="match status" value="1"/>
</dbReference>
<dbReference type="InterPro" id="IPR050697">
    <property type="entry name" value="Adenylyl/Guanylyl_Cyclase_3/4"/>
</dbReference>
<dbReference type="InterPro" id="IPR001054">
    <property type="entry name" value="A/G_cyclase"/>
</dbReference>
<dbReference type="PANTHER" id="PTHR43081:SF1">
    <property type="entry name" value="ADENYLATE CYCLASE, TERMINAL-DIFFERENTIATION SPECIFIC"/>
    <property type="match status" value="1"/>
</dbReference>
<protein>
    <submittedName>
        <fullName evidence="3">Adenylate cyclase 2</fullName>
        <ecNumber evidence="3">4.6.1.1</ecNumber>
    </submittedName>
</protein>
<gene>
    <name evidence="3" type="primary">cyaB_2</name>
    <name evidence="3" type="ORF">HRbin22_00499</name>
</gene>
<accession>A0A2H5Y4A6</accession>
<dbReference type="GO" id="GO:0004016">
    <property type="term" value="F:adenylate cyclase activity"/>
    <property type="evidence" value="ECO:0007669"/>
    <property type="project" value="UniProtKB-EC"/>
</dbReference>
<dbReference type="Gene3D" id="3.30.70.1230">
    <property type="entry name" value="Nucleotide cyclase"/>
    <property type="match status" value="1"/>
</dbReference>
<evidence type="ECO:0000256" key="1">
    <source>
        <dbReference type="ARBA" id="ARBA00005381"/>
    </source>
</evidence>
<dbReference type="AlphaFoldDB" id="A0A2H5Y4A6"/>
<dbReference type="GO" id="GO:0035556">
    <property type="term" value="P:intracellular signal transduction"/>
    <property type="evidence" value="ECO:0007669"/>
    <property type="project" value="InterPro"/>
</dbReference>